<dbReference type="PANTHER" id="PTHR21666:SF270">
    <property type="entry name" value="MUREIN HYDROLASE ACTIVATOR ENVC"/>
    <property type="match status" value="1"/>
</dbReference>
<dbReference type="Pfam" id="PF01551">
    <property type="entry name" value="Peptidase_M23"/>
    <property type="match status" value="1"/>
</dbReference>
<feature type="signal peptide" evidence="2">
    <location>
        <begin position="1"/>
        <end position="35"/>
    </location>
</feature>
<sequence>MAEPRTTPARRAAGAAVLVFAVTASLFLSAPASQAAEYPSWEQVQSARASEASTQTQITELTGLLQSLEADVATAQREQQQRGEAYERAQGAYDRANHRAATLQEQADAASARADTSQVQAGRLAASLSRTAGSNLTLSLLTGKDSSSLLNQLATMSKLAEKTDTIYATATADANTAQALTEQADIVTAELGELASASQNALADAIAASDAVQQRRDEQAVNAATLQAQLSVLTEDRAATEADYQRGEDARRAAEAAAAAQASQAAAARTAQAAATAVRTAPAPVSGGRAPAAGGAAPVPSGSGWVRPVSGWISSAFGPRPNRPVAGVGSFHYGTDLAAGCGVPISAASAGTVAYSGPLGSYGNWVLLDHGNGIQTGYAHNSTNLVSVGQSVTAGQSIALVGSTGASSGCHLHYETRVNGARVDPEPFMSARGVTLG</sequence>
<name>A0A9X2DUX0_9MICO</name>
<dbReference type="AlphaFoldDB" id="A0A9X2DUX0"/>
<feature type="chain" id="PRO_5040835689" evidence="2">
    <location>
        <begin position="36"/>
        <end position="437"/>
    </location>
</feature>
<dbReference type="Proteomes" id="UP001155240">
    <property type="component" value="Unassembled WGS sequence"/>
</dbReference>
<evidence type="ECO:0000256" key="1">
    <source>
        <dbReference type="SAM" id="Coils"/>
    </source>
</evidence>
<dbReference type="Gene3D" id="2.70.70.10">
    <property type="entry name" value="Glucose Permease (Domain IIA)"/>
    <property type="match status" value="1"/>
</dbReference>
<keyword evidence="1" id="KW-0175">Coiled coil</keyword>
<feature type="domain" description="M23ase beta-sheet core" evidence="3">
    <location>
        <begin position="331"/>
        <end position="425"/>
    </location>
</feature>
<protein>
    <submittedName>
        <fullName evidence="4">Peptidoglycan DD-metalloendopeptidase family protein</fullName>
    </submittedName>
</protein>
<proteinExistence type="predicted"/>
<dbReference type="GO" id="GO:0004222">
    <property type="term" value="F:metalloendopeptidase activity"/>
    <property type="evidence" value="ECO:0007669"/>
    <property type="project" value="TreeGrafter"/>
</dbReference>
<feature type="coiled-coil region" evidence="1">
    <location>
        <begin position="58"/>
        <end position="113"/>
    </location>
</feature>
<dbReference type="EMBL" id="JAMRYM010000003">
    <property type="protein sequence ID" value="MCM6761182.1"/>
    <property type="molecule type" value="Genomic_DNA"/>
</dbReference>
<dbReference type="InterPro" id="IPR050570">
    <property type="entry name" value="Cell_wall_metabolism_enzyme"/>
</dbReference>
<dbReference type="InterPro" id="IPR011055">
    <property type="entry name" value="Dup_hybrid_motif"/>
</dbReference>
<evidence type="ECO:0000259" key="3">
    <source>
        <dbReference type="Pfam" id="PF01551"/>
    </source>
</evidence>
<organism evidence="4 5">
    <name type="scientific">Rathayibacter rubneri</name>
    <dbReference type="NCBI Taxonomy" id="2950106"/>
    <lineage>
        <taxon>Bacteria</taxon>
        <taxon>Bacillati</taxon>
        <taxon>Actinomycetota</taxon>
        <taxon>Actinomycetes</taxon>
        <taxon>Micrococcales</taxon>
        <taxon>Microbacteriaceae</taxon>
        <taxon>Rathayibacter</taxon>
    </lineage>
</organism>
<dbReference type="CDD" id="cd12797">
    <property type="entry name" value="M23_peptidase"/>
    <property type="match status" value="1"/>
</dbReference>
<comment type="caution">
    <text evidence="4">The sequence shown here is derived from an EMBL/GenBank/DDBJ whole genome shotgun (WGS) entry which is preliminary data.</text>
</comment>
<dbReference type="RefSeq" id="WP_251943169.1">
    <property type="nucleotide sequence ID" value="NZ_JAMRYM010000003.1"/>
</dbReference>
<dbReference type="SUPFAM" id="SSF51261">
    <property type="entry name" value="Duplicated hybrid motif"/>
    <property type="match status" value="1"/>
</dbReference>
<keyword evidence="5" id="KW-1185">Reference proteome</keyword>
<evidence type="ECO:0000256" key="2">
    <source>
        <dbReference type="SAM" id="SignalP"/>
    </source>
</evidence>
<accession>A0A9X2DUX0</accession>
<dbReference type="InterPro" id="IPR016047">
    <property type="entry name" value="M23ase_b-sheet_dom"/>
</dbReference>
<reference evidence="4" key="1">
    <citation type="submission" date="2022-06" db="EMBL/GenBank/DDBJ databases">
        <title>Whole genome shotgun sequencing (WGS) of Rathayibacter sp. ZW T2_19, isolated from stored onions (Allium cepa).</title>
        <authorList>
            <person name="Stoll D.A."/>
            <person name="Huch M."/>
        </authorList>
    </citation>
    <scope>NUCLEOTIDE SEQUENCE</scope>
    <source>
        <strain evidence="4">ZW T2_19</strain>
    </source>
</reference>
<evidence type="ECO:0000313" key="5">
    <source>
        <dbReference type="Proteomes" id="UP001155240"/>
    </source>
</evidence>
<gene>
    <name evidence="4" type="ORF">NB037_02005</name>
</gene>
<keyword evidence="2" id="KW-0732">Signal</keyword>
<dbReference type="PANTHER" id="PTHR21666">
    <property type="entry name" value="PEPTIDASE-RELATED"/>
    <property type="match status" value="1"/>
</dbReference>
<evidence type="ECO:0000313" key="4">
    <source>
        <dbReference type="EMBL" id="MCM6761182.1"/>
    </source>
</evidence>